<dbReference type="Pfam" id="PF00675">
    <property type="entry name" value="Peptidase_M16"/>
    <property type="match status" value="1"/>
</dbReference>
<gene>
    <name evidence="4" type="ORF">G3I71_02280</name>
</gene>
<dbReference type="GO" id="GO:0046872">
    <property type="term" value="F:metal ion binding"/>
    <property type="evidence" value="ECO:0007669"/>
    <property type="project" value="InterPro"/>
</dbReference>
<feature type="domain" description="Peptidase M16 C-terminal" evidence="3">
    <location>
        <begin position="171"/>
        <end position="348"/>
    </location>
</feature>
<dbReference type="InterPro" id="IPR011765">
    <property type="entry name" value="Pept_M16_N"/>
</dbReference>
<dbReference type="InterPro" id="IPR007863">
    <property type="entry name" value="Peptidase_M16_C"/>
</dbReference>
<protein>
    <submittedName>
        <fullName evidence="4">Insulinase family protein</fullName>
    </submittedName>
</protein>
<evidence type="ECO:0000313" key="4">
    <source>
        <dbReference type="EMBL" id="NEC84716.1"/>
    </source>
</evidence>
<accession>A0A6B3BM07</accession>
<dbReference type="AlphaFoldDB" id="A0A6B3BM07"/>
<dbReference type="InterPro" id="IPR050361">
    <property type="entry name" value="MPP/UQCRC_Complex"/>
</dbReference>
<evidence type="ECO:0000256" key="1">
    <source>
        <dbReference type="ARBA" id="ARBA00007261"/>
    </source>
</evidence>
<organism evidence="4">
    <name type="scientific">Streptomyces sp. SID12501</name>
    <dbReference type="NCBI Taxonomy" id="2706042"/>
    <lineage>
        <taxon>Bacteria</taxon>
        <taxon>Bacillati</taxon>
        <taxon>Actinomycetota</taxon>
        <taxon>Actinomycetes</taxon>
        <taxon>Kitasatosporales</taxon>
        <taxon>Streptomycetaceae</taxon>
        <taxon>Streptomyces</taxon>
    </lineage>
</organism>
<evidence type="ECO:0000259" key="3">
    <source>
        <dbReference type="Pfam" id="PF05193"/>
    </source>
</evidence>
<reference evidence="4" key="1">
    <citation type="submission" date="2020-01" db="EMBL/GenBank/DDBJ databases">
        <title>Insect and environment-associated Actinomycetes.</title>
        <authorList>
            <person name="Currrie C."/>
            <person name="Chevrette M."/>
            <person name="Carlson C."/>
            <person name="Stubbendieck R."/>
            <person name="Wendt-Pienkowski E."/>
        </authorList>
    </citation>
    <scope>NUCLEOTIDE SEQUENCE</scope>
    <source>
        <strain evidence="4">SID12501</strain>
    </source>
</reference>
<feature type="domain" description="Peptidase M16 N-terminal" evidence="2">
    <location>
        <begin position="16"/>
        <end position="130"/>
    </location>
</feature>
<comment type="caution">
    <text evidence="4">The sequence shown here is derived from an EMBL/GenBank/DDBJ whole genome shotgun (WGS) entry which is preliminary data.</text>
</comment>
<dbReference type="EMBL" id="JAAGLU010000002">
    <property type="protein sequence ID" value="NEC84716.1"/>
    <property type="molecule type" value="Genomic_DNA"/>
</dbReference>
<dbReference type="SUPFAM" id="SSF63411">
    <property type="entry name" value="LuxS/MPP-like metallohydrolase"/>
    <property type="match status" value="2"/>
</dbReference>
<comment type="similarity">
    <text evidence="1">Belongs to the peptidase M16 family.</text>
</comment>
<dbReference type="RefSeq" id="WP_164312173.1">
    <property type="nucleotide sequence ID" value="NZ_JAAGLU010000002.1"/>
</dbReference>
<evidence type="ECO:0000259" key="2">
    <source>
        <dbReference type="Pfam" id="PF00675"/>
    </source>
</evidence>
<dbReference type="Gene3D" id="3.30.830.10">
    <property type="entry name" value="Metalloenzyme, LuxS/M16 peptidase-like"/>
    <property type="match status" value="2"/>
</dbReference>
<sequence length="425" mass="46409">MADLRMRQLSNGLRIVAQRIPGVSGAGISVNYRVGFRSEPHNRSGFAHLFEHMMFQGSRDIPRGEHFARIQASGGTVNGHTFPDHTDYYQVVPDPMLDQVLSMEADRMAHLRIDQRNLNTQRDVVKQEIALQVDGKPYGGFPWTVLPQALYELWHNAHNGYGEPVDLDAATVADCRSFYATHYGPGNAVLALCADVDAERLLDAATARFDDLPHRPLPPPVPLDEPLRGPRHLTRWDRLAPRPALALGHRMPSAHADLREYAAHLVLSQILTGGTTGRLRQRLSSHGARSDSSVGFFGPLMAADPDTFVFVVHRPGTLSPAVTLDAIRDELRAVAAGLPAASLTHAVHAVRRGLYQALDSLAHRTRALARGELLFGRPLILDDLTRALTAVTAADVHRAATHLAEEDGSAVVDLLPGNDPQETAA</sequence>
<proteinExistence type="inferred from homology"/>
<dbReference type="Pfam" id="PF05193">
    <property type="entry name" value="Peptidase_M16_C"/>
    <property type="match status" value="1"/>
</dbReference>
<name>A0A6B3BM07_9ACTN</name>
<dbReference type="InterPro" id="IPR011249">
    <property type="entry name" value="Metalloenz_LuxS/M16"/>
</dbReference>
<dbReference type="PANTHER" id="PTHR11851">
    <property type="entry name" value="METALLOPROTEASE"/>
    <property type="match status" value="1"/>
</dbReference>
<dbReference type="PANTHER" id="PTHR11851:SF49">
    <property type="entry name" value="MITOCHONDRIAL-PROCESSING PEPTIDASE SUBUNIT ALPHA"/>
    <property type="match status" value="1"/>
</dbReference>